<proteinExistence type="predicted"/>
<dbReference type="Proteomes" id="UP000620124">
    <property type="component" value="Unassembled WGS sequence"/>
</dbReference>
<name>A0A8H7CME1_9AGAR</name>
<dbReference type="AlphaFoldDB" id="A0A8H7CME1"/>
<dbReference type="Pfam" id="PF14388">
    <property type="entry name" value="DUF4419"/>
    <property type="match status" value="1"/>
</dbReference>
<dbReference type="PANTHER" id="PTHR31252">
    <property type="entry name" value="DUF4419 DOMAIN-CONTAINING PROTEIN"/>
    <property type="match status" value="1"/>
</dbReference>
<evidence type="ECO:0000313" key="2">
    <source>
        <dbReference type="Proteomes" id="UP000620124"/>
    </source>
</evidence>
<dbReference type="EMBL" id="JACAZI010000018">
    <property type="protein sequence ID" value="KAF7341366.1"/>
    <property type="molecule type" value="Genomic_DNA"/>
</dbReference>
<keyword evidence="2" id="KW-1185">Reference proteome</keyword>
<reference evidence="1" key="1">
    <citation type="submission" date="2020-05" db="EMBL/GenBank/DDBJ databases">
        <title>Mycena genomes resolve the evolution of fungal bioluminescence.</title>
        <authorList>
            <person name="Tsai I.J."/>
        </authorList>
    </citation>
    <scope>NUCLEOTIDE SEQUENCE</scope>
    <source>
        <strain evidence="1">CCC161011</strain>
    </source>
</reference>
<organism evidence="1 2">
    <name type="scientific">Mycena venus</name>
    <dbReference type="NCBI Taxonomy" id="2733690"/>
    <lineage>
        <taxon>Eukaryota</taxon>
        <taxon>Fungi</taxon>
        <taxon>Dikarya</taxon>
        <taxon>Basidiomycota</taxon>
        <taxon>Agaricomycotina</taxon>
        <taxon>Agaricomycetes</taxon>
        <taxon>Agaricomycetidae</taxon>
        <taxon>Agaricales</taxon>
        <taxon>Marasmiineae</taxon>
        <taxon>Mycenaceae</taxon>
        <taxon>Mycena</taxon>
    </lineage>
</organism>
<dbReference type="PANTHER" id="PTHR31252:SF11">
    <property type="entry name" value="DUF4419 DOMAIN-CONTAINING PROTEIN"/>
    <property type="match status" value="1"/>
</dbReference>
<sequence length="450" mass="50137">MPVSFSVAKHPANSIQLQPTHSSNAMEMLATSCSDQQRYVDEILQCGFSDGAPVEGSGRDLTAKMSNVYPDNKGNGFVNTVITAYNGHHALVIRPDDVWLAILSQFNFFVNANAELLRASFVAHEGQRELVIWAEEEGSRYDVDFARMARQMVNLIDKNVVDPTLREWVMPDFTTTTTNDITVAAALTMATLKQYFSYGFGILCCGIPRVTLEGDRSDWVNILQRLEKLKEYGLETIAWYHLLRPVISRFVAAFDEPASDENVDFWQRVAHLTKQFSGPSYYSGWINAFNVFSKEGTWIGHRLDKTKAAAKAPESLTAEDFWDTYGEYVNKALVLDGTPYHCLDTNKVPPAYAEVDVKLNDNGAMFDCFMLAGVVGTRISSSGDLSLSSSGENDTIHPVPGWWICAKKQNVVSAWEEEQAELEKIMRELDAMRATRNQQLPGSQPGAPSA</sequence>
<protein>
    <submittedName>
        <fullName evidence="1">Uncharacterized protein</fullName>
    </submittedName>
</protein>
<evidence type="ECO:0000313" key="1">
    <source>
        <dbReference type="EMBL" id="KAF7341366.1"/>
    </source>
</evidence>
<gene>
    <name evidence="1" type="ORF">MVEN_01873100</name>
</gene>
<comment type="caution">
    <text evidence="1">The sequence shown here is derived from an EMBL/GenBank/DDBJ whole genome shotgun (WGS) entry which is preliminary data.</text>
</comment>
<dbReference type="OrthoDB" id="9978173at2759"/>
<dbReference type="InterPro" id="IPR025533">
    <property type="entry name" value="DUF4419"/>
</dbReference>
<accession>A0A8H7CME1</accession>